<feature type="compositionally biased region" description="Low complexity" evidence="1">
    <location>
        <begin position="153"/>
        <end position="175"/>
    </location>
</feature>
<dbReference type="AlphaFoldDB" id="A9V233"/>
<gene>
    <name evidence="3" type="ORF">MONBRDRAFT_26342</name>
</gene>
<dbReference type="KEGG" id="mbr:MONBRDRAFT_26342"/>
<reference evidence="3 4" key="1">
    <citation type="journal article" date="2008" name="Nature">
        <title>The genome of the choanoflagellate Monosiga brevicollis and the origin of metazoans.</title>
        <authorList>
            <consortium name="JGI Sequencing"/>
            <person name="King N."/>
            <person name="Westbrook M.J."/>
            <person name="Young S.L."/>
            <person name="Kuo A."/>
            <person name="Abedin M."/>
            <person name="Chapman J."/>
            <person name="Fairclough S."/>
            <person name="Hellsten U."/>
            <person name="Isogai Y."/>
            <person name="Letunic I."/>
            <person name="Marr M."/>
            <person name="Pincus D."/>
            <person name="Putnam N."/>
            <person name="Rokas A."/>
            <person name="Wright K.J."/>
            <person name="Zuzow R."/>
            <person name="Dirks W."/>
            <person name="Good M."/>
            <person name="Goodstein D."/>
            <person name="Lemons D."/>
            <person name="Li W."/>
            <person name="Lyons J.B."/>
            <person name="Morris A."/>
            <person name="Nichols S."/>
            <person name="Richter D.J."/>
            <person name="Salamov A."/>
            <person name="Bork P."/>
            <person name="Lim W.A."/>
            <person name="Manning G."/>
            <person name="Miller W.T."/>
            <person name="McGinnis W."/>
            <person name="Shapiro H."/>
            <person name="Tjian R."/>
            <person name="Grigoriev I.V."/>
            <person name="Rokhsar D."/>
        </authorList>
    </citation>
    <scope>NUCLEOTIDE SEQUENCE [LARGE SCALE GENOMIC DNA]</scope>
    <source>
        <strain evidence="4">MX1 / ATCC 50154</strain>
    </source>
</reference>
<proteinExistence type="predicted"/>
<dbReference type="PANTHER" id="PTHR13336">
    <property type="entry name" value="OVARIAN CARCINOMA IMMUNOREACTIVE ANTIGEN"/>
    <property type="match status" value="1"/>
</dbReference>
<sequence>MQATQPARPGPGGVLGPNYVPTAREQEVLSNCKRASLTRGVVGAGLGAALAHVVMMRRQPRPTNLTLAAWYTGLGAFGFYAGVASYQTQCIRQILELSDSPMADELRAFMNAAEHAPGRHASPGATSTPAPTYSTMPQSGYGSASQQLEREQPAQAAPPARYQYPYRQQQQQQQQPVPPQPTETLYSDENDWAERAPQAHAVVSNNTTNGAPAAPASPYTALREQQRSQWATPASASQPSQQPNPYARAPPPAASPYHQPQHPEQSQPDQYWGGAQSPAQPPASNYGDLHQDPSQPRPTSPLDRQRLTPRFTKYGDPIDE</sequence>
<keyword evidence="2" id="KW-0472">Membrane</keyword>
<dbReference type="RefSeq" id="XP_001746776.1">
    <property type="nucleotide sequence ID" value="XM_001746724.1"/>
</dbReference>
<dbReference type="PANTHER" id="PTHR13336:SF3">
    <property type="entry name" value="OCIA DOMAIN-CONTAINING PROTEIN 1"/>
    <property type="match status" value="1"/>
</dbReference>
<dbReference type="eggNOG" id="ENOG502RXQR">
    <property type="taxonomic scope" value="Eukaryota"/>
</dbReference>
<protein>
    <submittedName>
        <fullName evidence="3">Uncharacterized protein</fullName>
    </submittedName>
</protein>
<feature type="transmembrane region" description="Helical" evidence="2">
    <location>
        <begin position="67"/>
        <end position="86"/>
    </location>
</feature>
<keyword evidence="2" id="KW-1133">Transmembrane helix</keyword>
<organism evidence="3 4">
    <name type="scientific">Monosiga brevicollis</name>
    <name type="common">Choanoflagellate</name>
    <dbReference type="NCBI Taxonomy" id="81824"/>
    <lineage>
        <taxon>Eukaryota</taxon>
        <taxon>Choanoflagellata</taxon>
        <taxon>Craspedida</taxon>
        <taxon>Salpingoecidae</taxon>
        <taxon>Monosiga</taxon>
    </lineage>
</organism>
<evidence type="ECO:0000256" key="2">
    <source>
        <dbReference type="SAM" id="Phobius"/>
    </source>
</evidence>
<evidence type="ECO:0000256" key="1">
    <source>
        <dbReference type="SAM" id="MobiDB-lite"/>
    </source>
</evidence>
<dbReference type="GO" id="GO:0005768">
    <property type="term" value="C:endosome"/>
    <property type="evidence" value="ECO:0000318"/>
    <property type="project" value="GO_Central"/>
</dbReference>
<evidence type="ECO:0000313" key="4">
    <source>
        <dbReference type="Proteomes" id="UP000001357"/>
    </source>
</evidence>
<feature type="compositionally biased region" description="Polar residues" evidence="1">
    <location>
        <begin position="227"/>
        <end position="241"/>
    </location>
</feature>
<keyword evidence="4" id="KW-1185">Reference proteome</keyword>
<keyword evidence="2" id="KW-0812">Transmembrane</keyword>
<dbReference type="InParanoid" id="A9V233"/>
<dbReference type="GeneID" id="5892193"/>
<dbReference type="InterPro" id="IPR040187">
    <property type="entry name" value="OCAD1/2"/>
</dbReference>
<feature type="region of interest" description="Disordered" evidence="1">
    <location>
        <begin position="203"/>
        <end position="320"/>
    </location>
</feature>
<evidence type="ECO:0000313" key="3">
    <source>
        <dbReference type="EMBL" id="EDQ88183.1"/>
    </source>
</evidence>
<feature type="region of interest" description="Disordered" evidence="1">
    <location>
        <begin position="115"/>
        <end position="185"/>
    </location>
</feature>
<feature type="compositionally biased region" description="Polar residues" evidence="1">
    <location>
        <begin position="124"/>
        <end position="145"/>
    </location>
</feature>
<accession>A9V233</accession>
<name>A9V233_MONBE</name>
<dbReference type="EMBL" id="CH991555">
    <property type="protein sequence ID" value="EDQ88183.1"/>
    <property type="molecule type" value="Genomic_DNA"/>
</dbReference>
<dbReference type="Proteomes" id="UP000001357">
    <property type="component" value="Unassembled WGS sequence"/>
</dbReference>